<keyword evidence="3 11" id="KW-0863">Zinc-finger</keyword>
<dbReference type="GO" id="GO:0043565">
    <property type="term" value="F:sequence-specific DNA binding"/>
    <property type="evidence" value="ECO:0007669"/>
    <property type="project" value="InterPro"/>
</dbReference>
<dbReference type="CDD" id="cd06943">
    <property type="entry name" value="NR_LBD_RXR_like"/>
    <property type="match status" value="1"/>
</dbReference>
<feature type="domain" description="NR LBD" evidence="14">
    <location>
        <begin position="393"/>
        <end position="611"/>
    </location>
</feature>
<organism evidence="15">
    <name type="scientific">Sarcoptes scabiei</name>
    <name type="common">Itch mite</name>
    <name type="synonym">Acarus scabiei</name>
    <dbReference type="NCBI Taxonomy" id="52283"/>
    <lineage>
        <taxon>Eukaryota</taxon>
        <taxon>Metazoa</taxon>
        <taxon>Ecdysozoa</taxon>
        <taxon>Arthropoda</taxon>
        <taxon>Chelicerata</taxon>
        <taxon>Arachnida</taxon>
        <taxon>Acari</taxon>
        <taxon>Acariformes</taxon>
        <taxon>Sarcoptiformes</taxon>
        <taxon>Astigmata</taxon>
        <taxon>Psoroptidia</taxon>
        <taxon>Sarcoptoidea</taxon>
        <taxon>Sarcoptidae</taxon>
        <taxon>Sarcoptinae</taxon>
        <taxon>Sarcoptes</taxon>
    </lineage>
</organism>
<dbReference type="PANTHER" id="PTHR24083">
    <property type="entry name" value="NUCLEAR HORMONE RECEPTOR"/>
    <property type="match status" value="1"/>
</dbReference>
<dbReference type="GO" id="GO:0008270">
    <property type="term" value="F:zinc ion binding"/>
    <property type="evidence" value="ECO:0007669"/>
    <property type="project" value="UniProtKB-KW"/>
</dbReference>
<dbReference type="InterPro" id="IPR013088">
    <property type="entry name" value="Znf_NHR/GATA"/>
</dbReference>
<evidence type="ECO:0000256" key="6">
    <source>
        <dbReference type="ARBA" id="ARBA00023125"/>
    </source>
</evidence>
<proteinExistence type="inferred from homology"/>
<dbReference type="Pfam" id="PF00105">
    <property type="entry name" value="zf-C4"/>
    <property type="match status" value="1"/>
</dbReference>
<evidence type="ECO:0000259" key="14">
    <source>
        <dbReference type="PROSITE" id="PS51843"/>
    </source>
</evidence>
<evidence type="ECO:0000256" key="8">
    <source>
        <dbReference type="ARBA" id="ARBA00023170"/>
    </source>
</evidence>
<evidence type="ECO:0000256" key="7">
    <source>
        <dbReference type="ARBA" id="ARBA00023163"/>
    </source>
</evidence>
<evidence type="ECO:0000256" key="12">
    <source>
        <dbReference type="SAM" id="MobiDB-lite"/>
    </source>
</evidence>
<keyword evidence="4 11" id="KW-0862">Zinc</keyword>
<dbReference type="EnsemblMetazoa" id="SSS_5312s_mrna">
    <property type="protein sequence ID" value="KAF7490654.1"/>
    <property type="gene ID" value="SSS_5312"/>
</dbReference>
<gene>
    <name evidence="15" type="ORF">SSS_5312</name>
</gene>
<evidence type="ECO:0000256" key="1">
    <source>
        <dbReference type="ARBA" id="ARBA00006421"/>
    </source>
</evidence>
<evidence type="ECO:0000259" key="13">
    <source>
        <dbReference type="PROSITE" id="PS51030"/>
    </source>
</evidence>
<dbReference type="GO" id="GO:0005634">
    <property type="term" value="C:nucleus"/>
    <property type="evidence" value="ECO:0007669"/>
    <property type="project" value="UniProtKB-SubCell"/>
</dbReference>
<keyword evidence="2 11" id="KW-0479">Metal-binding</keyword>
<keyword evidence="5 11" id="KW-0805">Transcription regulation</keyword>
<dbReference type="InterPro" id="IPR001628">
    <property type="entry name" value="Znf_hrmn_rcpt"/>
</dbReference>
<dbReference type="SUPFAM" id="SSF48508">
    <property type="entry name" value="Nuclear receptor ligand-binding domain"/>
    <property type="match status" value="1"/>
</dbReference>
<keyword evidence="9 11" id="KW-0539">Nucleus</keyword>
<evidence type="ECO:0000313" key="16">
    <source>
        <dbReference type="EnsemblMetazoa" id="KAF7490654.1"/>
    </source>
</evidence>
<dbReference type="Gene3D" id="1.10.565.10">
    <property type="entry name" value="Retinoid X Receptor"/>
    <property type="match status" value="1"/>
</dbReference>
<dbReference type="PROSITE" id="PS51030">
    <property type="entry name" value="NUCLEAR_REC_DBD_2"/>
    <property type="match status" value="1"/>
</dbReference>
<evidence type="ECO:0000256" key="9">
    <source>
        <dbReference type="ARBA" id="ARBA00023242"/>
    </source>
</evidence>
<evidence type="ECO:0000256" key="3">
    <source>
        <dbReference type="ARBA" id="ARBA00022771"/>
    </source>
</evidence>
<dbReference type="GO" id="GO:0003707">
    <property type="term" value="F:nuclear steroid receptor activity"/>
    <property type="evidence" value="ECO:0007669"/>
    <property type="project" value="InterPro"/>
</dbReference>
<dbReference type="FunFam" id="3.30.50.10:FF:000005">
    <property type="entry name" value="Retinoic acid receptor RXR-alpha"/>
    <property type="match status" value="1"/>
</dbReference>
<keyword evidence="17" id="KW-1185">Reference proteome</keyword>
<dbReference type="PRINTS" id="PR00545">
    <property type="entry name" value="RETINOIDXR"/>
</dbReference>
<dbReference type="InterPro" id="IPR001723">
    <property type="entry name" value="Nuclear_hrmn_rcpt"/>
</dbReference>
<reference evidence="15" key="2">
    <citation type="submission" date="2020-01" db="EMBL/GenBank/DDBJ databases">
        <authorList>
            <person name="Korhonen P.K.K."/>
            <person name="Guangxu M.G."/>
            <person name="Wang T.W."/>
            <person name="Stroehlein A.J.S."/>
            <person name="Young N.D."/>
            <person name="Ang C.-S.A."/>
            <person name="Fernando D.W.F."/>
            <person name="Lu H.L."/>
            <person name="Taylor S.T."/>
            <person name="Ehtesham M.E.M."/>
            <person name="Najaraj S.H.N."/>
            <person name="Harsha G.H.G."/>
            <person name="Madugundu A.M."/>
            <person name="Renuse S.R."/>
            <person name="Holt D.H."/>
            <person name="Pandey A.P."/>
            <person name="Papenfuss A.P."/>
            <person name="Gasser R.B.G."/>
            <person name="Fischer K.F."/>
        </authorList>
    </citation>
    <scope>NUCLEOTIDE SEQUENCE</scope>
    <source>
        <strain evidence="15">SSS_KF_BRIS2020</strain>
    </source>
</reference>
<dbReference type="EMBL" id="WVUK01000062">
    <property type="protein sequence ID" value="KAF7490654.1"/>
    <property type="molecule type" value="Genomic_DNA"/>
</dbReference>
<protein>
    <recommendedName>
        <fullName evidence="10">Nuclear receptor subfamily 2 group B member 4</fullName>
    </recommendedName>
</protein>
<dbReference type="Proteomes" id="UP000070412">
    <property type="component" value="Unassembled WGS sequence"/>
</dbReference>
<evidence type="ECO:0000313" key="15">
    <source>
        <dbReference type="EMBL" id="KAF7490654.1"/>
    </source>
</evidence>
<evidence type="ECO:0000256" key="10">
    <source>
        <dbReference type="ARBA" id="ARBA00078913"/>
    </source>
</evidence>
<evidence type="ECO:0000313" key="17">
    <source>
        <dbReference type="Proteomes" id="UP000070412"/>
    </source>
</evidence>
<dbReference type="PROSITE" id="PS51843">
    <property type="entry name" value="NR_LBD"/>
    <property type="match status" value="1"/>
</dbReference>
<dbReference type="FunFam" id="1.10.565.10:FF:000052">
    <property type="entry name" value="Ultraspiracle nuclear receptor"/>
    <property type="match status" value="1"/>
</dbReference>
<dbReference type="Pfam" id="PF00104">
    <property type="entry name" value="Hormone_recep"/>
    <property type="match status" value="1"/>
</dbReference>
<dbReference type="AlphaFoldDB" id="A0A834R6M6"/>
<dbReference type="SUPFAM" id="SSF57716">
    <property type="entry name" value="Glucocorticoid receptor-like (DNA-binding domain)"/>
    <property type="match status" value="1"/>
</dbReference>
<evidence type="ECO:0000256" key="2">
    <source>
        <dbReference type="ARBA" id="ARBA00022723"/>
    </source>
</evidence>
<dbReference type="SMART" id="SM00399">
    <property type="entry name" value="ZnF_C4"/>
    <property type="match status" value="1"/>
</dbReference>
<sequence>MSEYRNFRNSNHSFETNQHHHHNHFCIYSNESDRNLPMDHFPIEPNDRLAQCYPSLNDHRHNDGVVWSIPIMNYHHRCPYIETDQILDSQKTINPCFIERIPVPNNDQGRFVNEMNDHRVYYSSMSDHQTNFSVTSNLNQQTCWLFNSKSTKISDTIDLCCNDFKNDFNQNNRFWPLASGNTNGSGPNSVMSSIATSPSSSNNAFSPFAAAASSSSNSVSVTSSQQALVFSSTNMSSSSNTVNNGDSNGSGGQQVASSVGSPQSTTNSNNSLTIASAANNNSSSGSYPPNHPLSGSKHLCAICGDRASGKHYGVYSCEGCKGFFKRTVRKDLFYACREERNCIIDKKQRNRCQYCRYQKCLQMGMKREAVQEERQRTKEKNNENEVESTSNFNHDLLLQQIYEAEMRIDQKLRKDRLSTDISDAVQQQVSQLFEWARQIPNFNELNPEDQVSLMKAGWNELLIAEFAHRSIDADKVLVLSQGFYINEQAAKSTGIGEVFQRVLTELVSKMREMQMDKIELGCLRAIVLFNPELKNLKTGGNVEQYRDKVYAALEEHCKSRYPNQPGRFAKLLLRLPALRSIGLKCVEHLFVKQLGLDQMINSKKSTIDNYITLNLDLSASALR</sequence>
<dbReference type="Gene3D" id="3.30.50.10">
    <property type="entry name" value="Erythroid Transcription Factor GATA-1, subunit A"/>
    <property type="match status" value="1"/>
</dbReference>
<dbReference type="PRINTS" id="PR00047">
    <property type="entry name" value="STROIDFINGER"/>
</dbReference>
<dbReference type="InterPro" id="IPR035500">
    <property type="entry name" value="NHR-like_dom_sf"/>
</dbReference>
<comment type="subcellular location">
    <subcellularLocation>
        <location evidence="11">Nucleus</location>
    </subcellularLocation>
</comment>
<reference evidence="17" key="1">
    <citation type="journal article" date="2020" name="PLoS Negl. Trop. Dis.">
        <title>High-quality nuclear genome for Sarcoptes scabiei-A critical resource for a neglected parasite.</title>
        <authorList>
            <person name="Korhonen P.K."/>
            <person name="Gasser R.B."/>
            <person name="Ma G."/>
            <person name="Wang T."/>
            <person name="Stroehlein A.J."/>
            <person name="Young N.D."/>
            <person name="Ang C.S."/>
            <person name="Fernando D.D."/>
            <person name="Lu H.C."/>
            <person name="Taylor S."/>
            <person name="Reynolds S.L."/>
            <person name="Mofiz E."/>
            <person name="Najaraj S.H."/>
            <person name="Gowda H."/>
            <person name="Madugundu A."/>
            <person name="Renuse S."/>
            <person name="Holt D."/>
            <person name="Pandey A."/>
            <person name="Papenfuss A.T."/>
            <person name="Fischer K."/>
        </authorList>
    </citation>
    <scope>NUCLEOTIDE SEQUENCE [LARGE SCALE GENOMIC DNA]</scope>
</reference>
<dbReference type="CDD" id="cd06956">
    <property type="entry name" value="NR_DBD_RXR"/>
    <property type="match status" value="1"/>
</dbReference>
<accession>A0A834R6M6</accession>
<keyword evidence="7 11" id="KW-0804">Transcription</keyword>
<dbReference type="SMART" id="SM00430">
    <property type="entry name" value="HOLI"/>
    <property type="match status" value="1"/>
</dbReference>
<dbReference type="PROSITE" id="PS00031">
    <property type="entry name" value="NUCLEAR_REC_DBD_1"/>
    <property type="match status" value="1"/>
</dbReference>
<feature type="region of interest" description="Disordered" evidence="12">
    <location>
        <begin position="235"/>
        <end position="290"/>
    </location>
</feature>
<comment type="similarity">
    <text evidence="1">Belongs to the nuclear hormone receptor family. NR2 subfamily.</text>
</comment>
<keyword evidence="6 11" id="KW-0238">DNA-binding</keyword>
<feature type="compositionally biased region" description="Low complexity" evidence="12">
    <location>
        <begin position="235"/>
        <end position="288"/>
    </location>
</feature>
<dbReference type="PRINTS" id="PR00398">
    <property type="entry name" value="STRDHORMONER"/>
</dbReference>
<dbReference type="InterPro" id="IPR000536">
    <property type="entry name" value="Nucl_hrmn_rcpt_lig-bd"/>
</dbReference>
<evidence type="ECO:0000256" key="5">
    <source>
        <dbReference type="ARBA" id="ARBA00023015"/>
    </source>
</evidence>
<name>A0A834R6M6_SARSC</name>
<evidence type="ECO:0000256" key="4">
    <source>
        <dbReference type="ARBA" id="ARBA00022833"/>
    </source>
</evidence>
<feature type="domain" description="Nuclear receptor" evidence="13">
    <location>
        <begin position="297"/>
        <end position="372"/>
    </location>
</feature>
<keyword evidence="8 11" id="KW-0675">Receptor</keyword>
<dbReference type="InterPro" id="IPR050274">
    <property type="entry name" value="Nuclear_hormone_rcpt_NR2"/>
</dbReference>
<dbReference type="OrthoDB" id="5873264at2759"/>
<dbReference type="InterPro" id="IPR000003">
    <property type="entry name" value="Retinoid-X_rcpt/HNF4"/>
</dbReference>
<reference evidence="16" key="3">
    <citation type="submission" date="2022-06" db="UniProtKB">
        <authorList>
            <consortium name="EnsemblMetazoa"/>
        </authorList>
    </citation>
    <scope>IDENTIFICATION</scope>
</reference>
<evidence type="ECO:0000256" key="11">
    <source>
        <dbReference type="RuleBase" id="RU004334"/>
    </source>
</evidence>